<dbReference type="AlphaFoldDB" id="A0A4V1IN85"/>
<dbReference type="Gene3D" id="1.20.1640.10">
    <property type="entry name" value="Multidrug efflux transporter AcrB transmembrane domain"/>
    <property type="match status" value="2"/>
</dbReference>
<feature type="transmembrane region" description="Helical" evidence="1">
    <location>
        <begin position="631"/>
        <end position="657"/>
    </location>
</feature>
<feature type="transmembrane region" description="Helical" evidence="1">
    <location>
        <begin position="499"/>
        <end position="521"/>
    </location>
</feature>
<dbReference type="PANTHER" id="PTHR32063:SF33">
    <property type="entry name" value="RND SUPERFAMILY EFFLUX PUMP PERMEASE COMPONENT"/>
    <property type="match status" value="1"/>
</dbReference>
<proteinExistence type="predicted"/>
<keyword evidence="1" id="KW-1133">Transmembrane helix</keyword>
<dbReference type="SUPFAM" id="SSF82714">
    <property type="entry name" value="Multidrug efflux transporter AcrB TolC docking domain, DN and DC subdomains"/>
    <property type="match status" value="1"/>
</dbReference>
<evidence type="ECO:0000313" key="2">
    <source>
        <dbReference type="EMBL" id="RDH42851.1"/>
    </source>
</evidence>
<organism evidence="2 3">
    <name type="scientific">Zooshikella ganghwensis</name>
    <dbReference type="NCBI Taxonomy" id="202772"/>
    <lineage>
        <taxon>Bacteria</taxon>
        <taxon>Pseudomonadati</taxon>
        <taxon>Pseudomonadota</taxon>
        <taxon>Gammaproteobacteria</taxon>
        <taxon>Oceanospirillales</taxon>
        <taxon>Zooshikellaceae</taxon>
        <taxon>Zooshikella</taxon>
    </lineage>
</organism>
<dbReference type="Pfam" id="PF00873">
    <property type="entry name" value="ACR_tran"/>
    <property type="match status" value="1"/>
</dbReference>
<feature type="transmembrane region" description="Helical" evidence="1">
    <location>
        <begin position="65"/>
        <end position="90"/>
    </location>
</feature>
<keyword evidence="1" id="KW-0472">Membrane</keyword>
<dbReference type="SUPFAM" id="SSF82866">
    <property type="entry name" value="Multidrug efflux transporter AcrB transmembrane domain"/>
    <property type="match status" value="2"/>
</dbReference>
<dbReference type="GO" id="GO:0042910">
    <property type="term" value="F:xenobiotic transmembrane transporter activity"/>
    <property type="evidence" value="ECO:0007669"/>
    <property type="project" value="TreeGrafter"/>
</dbReference>
<protein>
    <submittedName>
        <fullName evidence="2">AcrB/AcrD/AcrF family protein</fullName>
    </submittedName>
</protein>
<feature type="transmembrane region" description="Helical" evidence="1">
    <location>
        <begin position="20"/>
        <end position="45"/>
    </location>
</feature>
<dbReference type="Gene3D" id="3.30.70.1440">
    <property type="entry name" value="Multidrug efflux transporter AcrB pore domain"/>
    <property type="match status" value="1"/>
</dbReference>
<dbReference type="InterPro" id="IPR001036">
    <property type="entry name" value="Acrflvin-R"/>
</dbReference>
<dbReference type="EMBL" id="NDXW01000001">
    <property type="protein sequence ID" value="RDH42851.1"/>
    <property type="molecule type" value="Genomic_DNA"/>
</dbReference>
<dbReference type="PANTHER" id="PTHR32063">
    <property type="match status" value="1"/>
</dbReference>
<reference evidence="2 3" key="1">
    <citation type="submission" date="2017-04" db="EMBL/GenBank/DDBJ databases">
        <title>Draft genome sequence of Zooshikella ganghwensis VG4 isolated from Red Sea sediments.</title>
        <authorList>
            <person name="Rehman Z."/>
            <person name="Alam I."/>
            <person name="Kamau A."/>
            <person name="Bajic V."/>
            <person name="Leiknes T."/>
        </authorList>
    </citation>
    <scope>NUCLEOTIDE SEQUENCE [LARGE SCALE GENOMIC DNA]</scope>
    <source>
        <strain evidence="2 3">VG4</strain>
    </source>
</reference>
<dbReference type="Gene3D" id="3.30.2090.10">
    <property type="entry name" value="Multidrug efflux transporter AcrB TolC docking domain, DN and DC subdomains"/>
    <property type="match status" value="1"/>
</dbReference>
<gene>
    <name evidence="2" type="ORF">B9G39_04950</name>
</gene>
<comment type="caution">
    <text evidence="2">The sequence shown here is derived from an EMBL/GenBank/DDBJ whole genome shotgun (WGS) entry which is preliminary data.</text>
</comment>
<accession>A0A4V1IN85</accession>
<sequence length="684" mass="74763">MASGHLGNNGDTYGISWGMLLLPVMDVSINMISMFAFILALGIVVDDAIIAGENIYAYQQQGYSFFEAALLGAKSVAIPLSCSILTNIVAFSPLYFLPGFLGKIFQVTPLVIAAVFIVSWIEALFILPAHLAAIKSSTNSKPSPLQKIQLRVDKILNYFIHGIYERVLSRCLQYRYLSLLLFICISGLVMSYCVSGRMGFSLMPRVQSDYLLATAIVPIGASAEFIQEVEQQMVNGAKQVKLSNDVIDGISTKVEENTIEVRLMLLTEQQAEVDLQQLTQQWRAFVGTIPGLEQLKFEADAGGPGRGAALTVELSHQDQIILEQAAQQLAAELAGYAQVKDVNDGVLLGKEQLRFRLLPAGESLGLTPEMVAQQVRAAFYGAEALRQLRGEDEVKVMVRLPRAARESLSTLNQLKLLTPSGHFVPLNQVVSVSKSRSYQQITRNNGQQVLQVSANIEPISHTQQLLNTLQQEAFPILKQQYPNLSISLRGKQETTQDSISSLITSSIIVLIVLYAMLAIPFNSYSQPLLVLVAIPFGLMGAVIGHIIMGESLSMISIQGMVALSGVVVNDSLVLIDYANKVARETTNKFDIIIAAAKRRFRPIMMTTLTTFVGLAPMMFETAAQAKFLVPMAISLGFGVLFATAICLLLLPCMYIILEDAKHLMNRVQRLTGRRAVAQASGTIA</sequence>
<keyword evidence="3" id="KW-1185">Reference proteome</keyword>
<feature type="transmembrane region" description="Helical" evidence="1">
    <location>
        <begin position="554"/>
        <end position="579"/>
    </location>
</feature>
<feature type="transmembrane region" description="Helical" evidence="1">
    <location>
        <begin position="176"/>
        <end position="200"/>
    </location>
</feature>
<dbReference type="Gene3D" id="3.30.70.1430">
    <property type="entry name" value="Multidrug efflux transporter AcrB pore domain"/>
    <property type="match status" value="1"/>
</dbReference>
<feature type="transmembrane region" description="Helical" evidence="1">
    <location>
        <begin position="528"/>
        <end position="548"/>
    </location>
</feature>
<feature type="transmembrane region" description="Helical" evidence="1">
    <location>
        <begin position="110"/>
        <end position="133"/>
    </location>
</feature>
<keyword evidence="1" id="KW-0812">Transmembrane</keyword>
<dbReference type="InterPro" id="IPR027463">
    <property type="entry name" value="AcrB_DN_DC_subdom"/>
</dbReference>
<name>A0A4V1IN85_9GAMM</name>
<evidence type="ECO:0000256" key="1">
    <source>
        <dbReference type="SAM" id="Phobius"/>
    </source>
</evidence>
<dbReference type="Proteomes" id="UP000257039">
    <property type="component" value="Unassembled WGS sequence"/>
</dbReference>
<dbReference type="GO" id="GO:0005886">
    <property type="term" value="C:plasma membrane"/>
    <property type="evidence" value="ECO:0007669"/>
    <property type="project" value="TreeGrafter"/>
</dbReference>
<feature type="transmembrane region" description="Helical" evidence="1">
    <location>
        <begin position="600"/>
        <end position="619"/>
    </location>
</feature>
<evidence type="ECO:0000313" key="3">
    <source>
        <dbReference type="Proteomes" id="UP000257039"/>
    </source>
</evidence>
<dbReference type="PRINTS" id="PR00702">
    <property type="entry name" value="ACRIFLAVINRP"/>
</dbReference>